<keyword evidence="4" id="KW-0479">Metal-binding</keyword>
<dbReference type="AlphaFoldDB" id="A0A2T4TZF7"/>
<dbReference type="Pfam" id="PF14537">
    <property type="entry name" value="Cytochrom_c3_2"/>
    <property type="match status" value="1"/>
</dbReference>
<dbReference type="GO" id="GO:0030313">
    <property type="term" value="C:cell envelope"/>
    <property type="evidence" value="ECO:0007669"/>
    <property type="project" value="UniProtKB-SubCell"/>
</dbReference>
<keyword evidence="2" id="KW-0813">Transport</keyword>
<organism evidence="8 9">
    <name type="scientific">Candidatus Methylomirabilis limnetica</name>
    <dbReference type="NCBI Taxonomy" id="2033718"/>
    <lineage>
        <taxon>Bacteria</taxon>
        <taxon>Candidatus Methylomirabilota</taxon>
        <taxon>Candidatus Methylomirabilia</taxon>
        <taxon>Candidatus Methylomirabilales</taxon>
        <taxon>Candidatus Methylomirabilaceae</taxon>
        <taxon>Candidatus Methylomirabilis</taxon>
    </lineage>
</organism>
<evidence type="ECO:0000313" key="9">
    <source>
        <dbReference type="Proteomes" id="UP000241436"/>
    </source>
</evidence>
<evidence type="ECO:0000259" key="7">
    <source>
        <dbReference type="Pfam" id="PF14537"/>
    </source>
</evidence>
<keyword evidence="3" id="KW-0349">Heme</keyword>
<evidence type="ECO:0000313" key="8">
    <source>
        <dbReference type="EMBL" id="PTL36496.1"/>
    </source>
</evidence>
<reference evidence="8 9" key="1">
    <citation type="submission" date="2017-09" db="EMBL/GenBank/DDBJ databases">
        <title>Bloom of a denitrifying methanotroph, Candidatus Methylomirabilis limnetica, in a deep stratified lake.</title>
        <authorList>
            <person name="Graf J.S."/>
            <person name="Marchant H.K."/>
            <person name="Tienken D."/>
            <person name="Hach P.F."/>
            <person name="Brand A."/>
            <person name="Schubert C.J."/>
            <person name="Kuypers M.M."/>
            <person name="Milucka J."/>
        </authorList>
    </citation>
    <scope>NUCLEOTIDE SEQUENCE [LARGE SCALE GENOMIC DNA]</scope>
    <source>
        <strain evidence="8 9">Zug</strain>
    </source>
</reference>
<protein>
    <recommendedName>
        <fullName evidence="7">Tetrahaem cytochrome domain-containing protein</fullName>
    </recommendedName>
</protein>
<name>A0A2T4TZF7_9BACT</name>
<keyword evidence="9" id="KW-1185">Reference proteome</keyword>
<dbReference type="EMBL" id="NVQC01000015">
    <property type="protein sequence ID" value="PTL36496.1"/>
    <property type="molecule type" value="Genomic_DNA"/>
</dbReference>
<keyword evidence="5" id="KW-0249">Electron transport</keyword>
<dbReference type="OrthoDB" id="9801223at2"/>
<evidence type="ECO:0000256" key="6">
    <source>
        <dbReference type="ARBA" id="ARBA00023004"/>
    </source>
</evidence>
<evidence type="ECO:0000256" key="5">
    <source>
        <dbReference type="ARBA" id="ARBA00022982"/>
    </source>
</evidence>
<reference evidence="9" key="2">
    <citation type="journal article" date="2018" name="Environ. Microbiol.">
        <title>Bloom of a denitrifying methanotroph, 'Candidatus Methylomirabilis limnetica', in a deep stratified lake.</title>
        <authorList>
            <person name="Graf J.S."/>
            <person name="Mayr M.J."/>
            <person name="Marchant H.K."/>
            <person name="Tienken D."/>
            <person name="Hach P.F."/>
            <person name="Brand A."/>
            <person name="Schubert C.J."/>
            <person name="Kuypers M.M."/>
            <person name="Milucka J."/>
        </authorList>
    </citation>
    <scope>NUCLEOTIDE SEQUENCE [LARGE SCALE GENOMIC DNA]</scope>
    <source>
        <strain evidence="9">Zug</strain>
    </source>
</reference>
<dbReference type="Gene3D" id="3.90.10.10">
    <property type="entry name" value="Cytochrome C3"/>
    <property type="match status" value="1"/>
</dbReference>
<evidence type="ECO:0000256" key="2">
    <source>
        <dbReference type="ARBA" id="ARBA00022448"/>
    </source>
</evidence>
<dbReference type="RefSeq" id="WP_107561566.1">
    <property type="nucleotide sequence ID" value="NZ_NVQC01000015.1"/>
</dbReference>
<accession>A0A2T4TZF7</accession>
<dbReference type="Proteomes" id="UP000241436">
    <property type="component" value="Unassembled WGS sequence"/>
</dbReference>
<keyword evidence="6" id="KW-0408">Iron</keyword>
<dbReference type="InterPro" id="IPR036280">
    <property type="entry name" value="Multihaem_cyt_sf"/>
</dbReference>
<proteinExistence type="predicted"/>
<comment type="subcellular location">
    <subcellularLocation>
        <location evidence="1">Cell envelope</location>
    </subcellularLocation>
</comment>
<evidence type="ECO:0000256" key="4">
    <source>
        <dbReference type="ARBA" id="ARBA00022723"/>
    </source>
</evidence>
<dbReference type="SUPFAM" id="SSF48695">
    <property type="entry name" value="Multiheme cytochromes"/>
    <property type="match status" value="1"/>
</dbReference>
<sequence length="232" mass="26164">MRAKTGSARKWQNRAYLTGFCFGLAILAFTVVPVGEWFHAKGTMNTGHGKLACGACHKNAPGSFRQQIQANLRHAFGRREGPGPFFGRLPVSNENCLSCHERPNDRHPVYRFLEPRFSQAREKLRPHQCVSCHAEHQGRRVTLAETNYCVNCHKDTRLKKDPIDVPHADLIAAKQWDSCLGCHDFHGNHIMQVEKSVDKRTPTEKIRAYFDGGPSPYGTTLHYKAKQDGQDG</sequence>
<evidence type="ECO:0000256" key="3">
    <source>
        <dbReference type="ARBA" id="ARBA00022617"/>
    </source>
</evidence>
<evidence type="ECO:0000256" key="1">
    <source>
        <dbReference type="ARBA" id="ARBA00004196"/>
    </source>
</evidence>
<gene>
    <name evidence="8" type="ORF">CLG94_03805</name>
</gene>
<dbReference type="InterPro" id="IPR012286">
    <property type="entry name" value="Tetrahaem_cytochrome"/>
</dbReference>
<feature type="domain" description="Tetrahaem cytochrome" evidence="7">
    <location>
        <begin position="91"/>
        <end position="154"/>
    </location>
</feature>
<comment type="caution">
    <text evidence="8">The sequence shown here is derived from an EMBL/GenBank/DDBJ whole genome shotgun (WGS) entry which is preliminary data.</text>
</comment>
<dbReference type="GO" id="GO:0046872">
    <property type="term" value="F:metal ion binding"/>
    <property type="evidence" value="ECO:0007669"/>
    <property type="project" value="UniProtKB-KW"/>
</dbReference>